<dbReference type="CDD" id="cd03257">
    <property type="entry name" value="ABC_NikE_OppD_transporters"/>
    <property type="match status" value="1"/>
</dbReference>
<dbReference type="STRING" id="1231623.Tasa_017_046"/>
<dbReference type="GO" id="GO:0015833">
    <property type="term" value="P:peptide transport"/>
    <property type="evidence" value="ECO:0007669"/>
    <property type="project" value="InterPro"/>
</dbReference>
<dbReference type="InterPro" id="IPR003439">
    <property type="entry name" value="ABC_transporter-like_ATP-bd"/>
</dbReference>
<name>A0A0D6MLH3_9PROT</name>
<dbReference type="FunFam" id="3.40.50.300:FF:000016">
    <property type="entry name" value="Oligopeptide ABC transporter ATP-binding component"/>
    <property type="match status" value="1"/>
</dbReference>
<dbReference type="AlphaFoldDB" id="A0A0D6MLH3"/>
<comment type="caution">
    <text evidence="7">The sequence shown here is derived from an EMBL/GenBank/DDBJ whole genome shotgun (WGS) entry which is preliminary data.</text>
</comment>
<comment type="subcellular location">
    <subcellularLocation>
        <location evidence="1">Cell inner membrane</location>
        <topology evidence="1">Peripheral membrane protein</topology>
    </subcellularLocation>
</comment>
<dbReference type="GO" id="GO:0005524">
    <property type="term" value="F:ATP binding"/>
    <property type="evidence" value="ECO:0007669"/>
    <property type="project" value="UniProtKB-KW"/>
</dbReference>
<dbReference type="RefSeq" id="WP_048848708.1">
    <property type="nucleotide sequence ID" value="NZ_BALE01000017.1"/>
</dbReference>
<dbReference type="GO" id="GO:0016887">
    <property type="term" value="F:ATP hydrolysis activity"/>
    <property type="evidence" value="ECO:0007669"/>
    <property type="project" value="InterPro"/>
</dbReference>
<dbReference type="GO" id="GO:0055085">
    <property type="term" value="P:transmembrane transport"/>
    <property type="evidence" value="ECO:0007669"/>
    <property type="project" value="UniProtKB-ARBA"/>
</dbReference>
<reference evidence="7 8" key="1">
    <citation type="submission" date="2012-10" db="EMBL/GenBank/DDBJ databases">
        <title>Genome sequencing of Tanticharoenia sakaeratensis NBRC 103193.</title>
        <authorList>
            <person name="Azuma Y."/>
            <person name="Hadano H."/>
            <person name="Hirakawa H."/>
            <person name="Matsushita K."/>
        </authorList>
    </citation>
    <scope>NUCLEOTIDE SEQUENCE [LARGE SCALE GENOMIC DNA]</scope>
    <source>
        <strain evidence="7 8">NBRC 103193</strain>
    </source>
</reference>
<accession>A0A0D6MLH3</accession>
<evidence type="ECO:0000256" key="1">
    <source>
        <dbReference type="ARBA" id="ARBA00004417"/>
    </source>
</evidence>
<dbReference type="SMART" id="SM00382">
    <property type="entry name" value="AAA"/>
    <property type="match status" value="1"/>
</dbReference>
<keyword evidence="8" id="KW-1185">Reference proteome</keyword>
<dbReference type="Pfam" id="PF08352">
    <property type="entry name" value="oligo_HPY"/>
    <property type="match status" value="1"/>
</dbReference>
<dbReference type="InterPro" id="IPR017871">
    <property type="entry name" value="ABC_transporter-like_CS"/>
</dbReference>
<dbReference type="PROSITE" id="PS00211">
    <property type="entry name" value="ABC_TRANSPORTER_1"/>
    <property type="match status" value="1"/>
</dbReference>
<dbReference type="InterPro" id="IPR013563">
    <property type="entry name" value="Oligopep_ABC_C"/>
</dbReference>
<evidence type="ECO:0000256" key="3">
    <source>
        <dbReference type="ARBA" id="ARBA00022448"/>
    </source>
</evidence>
<dbReference type="PANTHER" id="PTHR43776">
    <property type="entry name" value="TRANSPORT ATP-BINDING PROTEIN"/>
    <property type="match status" value="1"/>
</dbReference>
<comment type="similarity">
    <text evidence="2">Belongs to the ABC transporter superfamily.</text>
</comment>
<dbReference type="InterPro" id="IPR027417">
    <property type="entry name" value="P-loop_NTPase"/>
</dbReference>
<dbReference type="SUPFAM" id="SSF52540">
    <property type="entry name" value="P-loop containing nucleoside triphosphate hydrolases"/>
    <property type="match status" value="1"/>
</dbReference>
<feature type="domain" description="ABC transporter" evidence="6">
    <location>
        <begin position="5"/>
        <end position="248"/>
    </location>
</feature>
<organism evidence="7 8">
    <name type="scientific">Tanticharoenia sakaeratensis NBRC 103193</name>
    <dbReference type="NCBI Taxonomy" id="1231623"/>
    <lineage>
        <taxon>Bacteria</taxon>
        <taxon>Pseudomonadati</taxon>
        <taxon>Pseudomonadota</taxon>
        <taxon>Alphaproteobacteria</taxon>
        <taxon>Acetobacterales</taxon>
        <taxon>Acetobacteraceae</taxon>
        <taxon>Tanticharoenia</taxon>
    </lineage>
</organism>
<proteinExistence type="inferred from homology"/>
<dbReference type="NCBIfam" id="TIGR01727">
    <property type="entry name" value="oligo_HPY"/>
    <property type="match status" value="1"/>
</dbReference>
<evidence type="ECO:0000256" key="5">
    <source>
        <dbReference type="ARBA" id="ARBA00022840"/>
    </source>
</evidence>
<dbReference type="OrthoDB" id="9767950at2"/>
<dbReference type="InterPro" id="IPR050319">
    <property type="entry name" value="ABC_transp_ATP-bind"/>
</dbReference>
<keyword evidence="4" id="KW-0547">Nucleotide-binding</keyword>
<dbReference type="Gene3D" id="3.40.50.300">
    <property type="entry name" value="P-loop containing nucleotide triphosphate hydrolases"/>
    <property type="match status" value="1"/>
</dbReference>
<evidence type="ECO:0000256" key="2">
    <source>
        <dbReference type="ARBA" id="ARBA00005417"/>
    </source>
</evidence>
<gene>
    <name evidence="7" type="ORF">Tasa_017_046</name>
</gene>
<evidence type="ECO:0000313" key="7">
    <source>
        <dbReference type="EMBL" id="GAN54163.1"/>
    </source>
</evidence>
<dbReference type="EMBL" id="BALE01000017">
    <property type="protein sequence ID" value="GAN54163.1"/>
    <property type="molecule type" value="Genomic_DNA"/>
</dbReference>
<evidence type="ECO:0000313" key="8">
    <source>
        <dbReference type="Proteomes" id="UP000032679"/>
    </source>
</evidence>
<dbReference type="Proteomes" id="UP000032679">
    <property type="component" value="Unassembled WGS sequence"/>
</dbReference>
<sequence>MKPVLDARDVSVRYHLRGRRVLQAVDGVSLSVMPGEALALVGESGCGKSTLGRCLVRLQRPSSGAIAIDGIDIARMSERALRPYRRRMQMVFQDSQAALNPRRTVAASLAAPLLAQGVSRAEAAARVAKLLELVGLPEEAGSRFPHAFSGGQRQRINIARALALDPALVVADEPVAALDVSVQAQIINLFSDLRARLGLAMLFISHDLAVVRQLSDRMAVMYLGSVVEEGPTEALLRMPRHPYTAALMAAVPTRDGAAPAVLAGDVPSPLDPPSGCRFHTRCPFVRERCRSERPALVADVDGRTTACHFPIQS</sequence>
<dbReference type="Pfam" id="PF00005">
    <property type="entry name" value="ABC_tran"/>
    <property type="match status" value="1"/>
</dbReference>
<evidence type="ECO:0000259" key="6">
    <source>
        <dbReference type="PROSITE" id="PS50893"/>
    </source>
</evidence>
<dbReference type="PANTHER" id="PTHR43776:SF7">
    <property type="entry name" value="D,D-DIPEPTIDE TRANSPORT ATP-BINDING PROTEIN DDPF-RELATED"/>
    <property type="match status" value="1"/>
</dbReference>
<keyword evidence="3" id="KW-0813">Transport</keyword>
<dbReference type="InterPro" id="IPR003593">
    <property type="entry name" value="AAA+_ATPase"/>
</dbReference>
<keyword evidence="5 7" id="KW-0067">ATP-binding</keyword>
<dbReference type="GO" id="GO:0005886">
    <property type="term" value="C:plasma membrane"/>
    <property type="evidence" value="ECO:0007669"/>
    <property type="project" value="UniProtKB-SubCell"/>
</dbReference>
<protein>
    <submittedName>
        <fullName evidence="7">Oligopeptide transporter ATP-binding protein OppF</fullName>
    </submittedName>
</protein>
<dbReference type="PROSITE" id="PS50893">
    <property type="entry name" value="ABC_TRANSPORTER_2"/>
    <property type="match status" value="1"/>
</dbReference>
<evidence type="ECO:0000256" key="4">
    <source>
        <dbReference type="ARBA" id="ARBA00022741"/>
    </source>
</evidence>